<dbReference type="VEuPathDB" id="VectorBase:ASIC010387"/>
<dbReference type="AlphaFoldDB" id="A0A084VXG2"/>
<sequence>MAAGDVVHYICALSHPESAAPKNTFLEPNPDRFANHFTRSTFALPSQPEGGSPGRFLASFRKLLEMVSIIPLNLEMLHSHRQRKRFDFRPGINGFAPPFRCPNRSKRHRAGRKSGSHVGVALKPHHRSSSQRSPRDAPSRTTGKWKTTYSSSKSY</sequence>
<reference evidence="2 4" key="1">
    <citation type="journal article" date="2014" name="BMC Genomics">
        <title>Genome sequence of Anopheles sinensis provides insight into genetics basis of mosquito competence for malaria parasites.</title>
        <authorList>
            <person name="Zhou D."/>
            <person name="Zhang D."/>
            <person name="Ding G."/>
            <person name="Shi L."/>
            <person name="Hou Q."/>
            <person name="Ye Y."/>
            <person name="Xu Y."/>
            <person name="Zhou H."/>
            <person name="Xiong C."/>
            <person name="Li S."/>
            <person name="Yu J."/>
            <person name="Hong S."/>
            <person name="Yu X."/>
            <person name="Zou P."/>
            <person name="Chen C."/>
            <person name="Chang X."/>
            <person name="Wang W."/>
            <person name="Lv Y."/>
            <person name="Sun Y."/>
            <person name="Ma L."/>
            <person name="Shen B."/>
            <person name="Zhu C."/>
        </authorList>
    </citation>
    <scope>NUCLEOTIDE SEQUENCE [LARGE SCALE GENOMIC DNA]</scope>
</reference>
<evidence type="ECO:0000256" key="1">
    <source>
        <dbReference type="SAM" id="MobiDB-lite"/>
    </source>
</evidence>
<gene>
    <name evidence="2" type="ORF">ZHAS_00010387</name>
</gene>
<accession>A0A084VXG2</accession>
<dbReference type="EMBL" id="ATLV01018069">
    <property type="status" value="NOT_ANNOTATED_CDS"/>
    <property type="molecule type" value="Genomic_DNA"/>
</dbReference>
<proteinExistence type="predicted"/>
<dbReference type="GO" id="GO:0034220">
    <property type="term" value="P:monoatomic ion transmembrane transport"/>
    <property type="evidence" value="ECO:0007669"/>
    <property type="project" value="UniProtKB-KW"/>
</dbReference>
<feature type="compositionally biased region" description="Basic residues" evidence="1">
    <location>
        <begin position="103"/>
        <end position="115"/>
    </location>
</feature>
<protein>
    <submittedName>
        <fullName evidence="2 3">Shaker-related potassium channel tsha2-like protein</fullName>
    </submittedName>
</protein>
<evidence type="ECO:0000313" key="3">
    <source>
        <dbReference type="EnsemblMetazoa" id="ASIC010387-PA"/>
    </source>
</evidence>
<dbReference type="EMBL" id="KE525212">
    <property type="protein sequence ID" value="KFB42656.1"/>
    <property type="molecule type" value="Genomic_DNA"/>
</dbReference>
<organism evidence="2">
    <name type="scientific">Anopheles sinensis</name>
    <name type="common">Mosquito</name>
    <dbReference type="NCBI Taxonomy" id="74873"/>
    <lineage>
        <taxon>Eukaryota</taxon>
        <taxon>Metazoa</taxon>
        <taxon>Ecdysozoa</taxon>
        <taxon>Arthropoda</taxon>
        <taxon>Hexapoda</taxon>
        <taxon>Insecta</taxon>
        <taxon>Pterygota</taxon>
        <taxon>Neoptera</taxon>
        <taxon>Endopterygota</taxon>
        <taxon>Diptera</taxon>
        <taxon>Nematocera</taxon>
        <taxon>Culicoidea</taxon>
        <taxon>Culicidae</taxon>
        <taxon>Anophelinae</taxon>
        <taxon>Anopheles</taxon>
    </lineage>
</organism>
<dbReference type="EnsemblMetazoa" id="ASIC010387-RA">
    <property type="protein sequence ID" value="ASIC010387-PA"/>
    <property type="gene ID" value="ASIC010387"/>
</dbReference>
<dbReference type="Proteomes" id="UP000030765">
    <property type="component" value="Unassembled WGS sequence"/>
</dbReference>
<keyword evidence="2" id="KW-0406">Ion transport</keyword>
<evidence type="ECO:0000313" key="2">
    <source>
        <dbReference type="EMBL" id="KFB42656.1"/>
    </source>
</evidence>
<feature type="region of interest" description="Disordered" evidence="1">
    <location>
        <begin position="88"/>
        <end position="155"/>
    </location>
</feature>
<keyword evidence="2" id="KW-0407">Ion channel</keyword>
<evidence type="ECO:0000313" key="4">
    <source>
        <dbReference type="Proteomes" id="UP000030765"/>
    </source>
</evidence>
<keyword evidence="4" id="KW-1185">Reference proteome</keyword>
<name>A0A084VXG2_ANOSI</name>
<feature type="compositionally biased region" description="Low complexity" evidence="1">
    <location>
        <begin position="146"/>
        <end position="155"/>
    </location>
</feature>
<reference evidence="3" key="2">
    <citation type="submission" date="2020-05" db="UniProtKB">
        <authorList>
            <consortium name="EnsemblMetazoa"/>
        </authorList>
    </citation>
    <scope>IDENTIFICATION</scope>
</reference>
<keyword evidence="2" id="KW-0813">Transport</keyword>